<gene>
    <name evidence="1" type="ORF">GCM10022228_05030</name>
</gene>
<dbReference type="Pfam" id="PF05973">
    <property type="entry name" value="Gp49"/>
    <property type="match status" value="1"/>
</dbReference>
<protein>
    <recommendedName>
        <fullName evidence="3">Type II toxin-antitoxin system RelE/ParE family toxin</fullName>
    </recommendedName>
</protein>
<reference evidence="2" key="1">
    <citation type="journal article" date="2019" name="Int. J. Syst. Evol. Microbiol.">
        <title>The Global Catalogue of Microorganisms (GCM) 10K type strain sequencing project: providing services to taxonomists for standard genome sequencing and annotation.</title>
        <authorList>
            <consortium name="The Broad Institute Genomics Platform"/>
            <consortium name="The Broad Institute Genome Sequencing Center for Infectious Disease"/>
            <person name="Wu L."/>
            <person name="Ma J."/>
        </authorList>
    </citation>
    <scope>NUCLEOTIDE SEQUENCE [LARGE SCALE GENOMIC DNA]</scope>
    <source>
        <strain evidence="2">JCM 16914</strain>
    </source>
</reference>
<accession>A0ABP7L974</accession>
<comment type="caution">
    <text evidence="1">The sequence shown here is derived from an EMBL/GenBank/DDBJ whole genome shotgun (WGS) entry which is preliminary data.</text>
</comment>
<dbReference type="InterPro" id="IPR009241">
    <property type="entry name" value="HigB-like"/>
</dbReference>
<evidence type="ECO:0000313" key="1">
    <source>
        <dbReference type="EMBL" id="GAA3897305.1"/>
    </source>
</evidence>
<dbReference type="Proteomes" id="UP001500133">
    <property type="component" value="Unassembled WGS sequence"/>
</dbReference>
<name>A0ABP7L974_9GAMM</name>
<organism evidence="1 2">
    <name type="scientific">Halomonas cibimaris</name>
    <dbReference type="NCBI Taxonomy" id="657012"/>
    <lineage>
        <taxon>Bacteria</taxon>
        <taxon>Pseudomonadati</taxon>
        <taxon>Pseudomonadota</taxon>
        <taxon>Gammaproteobacteria</taxon>
        <taxon>Oceanospirillales</taxon>
        <taxon>Halomonadaceae</taxon>
        <taxon>Halomonas</taxon>
    </lineage>
</organism>
<sequence>MDIHATDEVIFLSKQVMKDFSDLDSTTAQRFLTNLEMAAWGVELEISSQHLGGTVGAKAIELRRNGRPAKRCVFVVERPGKVVILHAYKKACDGVDKKNTDTAKGRYKQWLESRPVAD</sequence>
<keyword evidence="2" id="KW-1185">Reference proteome</keyword>
<dbReference type="EMBL" id="BAAAZT010000021">
    <property type="protein sequence ID" value="GAA3897305.1"/>
    <property type="molecule type" value="Genomic_DNA"/>
</dbReference>
<evidence type="ECO:0008006" key="3">
    <source>
        <dbReference type="Google" id="ProtNLM"/>
    </source>
</evidence>
<proteinExistence type="predicted"/>
<evidence type="ECO:0000313" key="2">
    <source>
        <dbReference type="Proteomes" id="UP001500133"/>
    </source>
</evidence>